<evidence type="ECO:0000256" key="3">
    <source>
        <dbReference type="ARBA" id="ARBA00022475"/>
    </source>
</evidence>
<keyword evidence="7" id="KW-0862">Zinc</keyword>
<dbReference type="InterPro" id="IPR004254">
    <property type="entry name" value="AdipoR/HlyIII-related"/>
</dbReference>
<reference evidence="9 10" key="2">
    <citation type="submission" date="2018-04" db="EMBL/GenBank/DDBJ databases">
        <title>Thauera lacus sp. nov., isolated from an saline lake in Inner Mongolia, China.</title>
        <authorList>
            <person name="Liang Q.-Y."/>
        </authorList>
    </citation>
    <scope>NUCLEOTIDE SEQUENCE [LARGE SCALE GENOMIC DNA]</scope>
    <source>
        <strain evidence="9 10">D20</strain>
    </source>
</reference>
<sequence>MAATERALRVTCHSGRREQTRGEEIANSVSHGVGLVAALVATPFLLIQADTHDDLGFLIGAGVFATSMVLLYLASAIYHALPASPAKGVIRVVEHSAIYVLIAGTYTPFTLGILKGPWGWSLLGLVWCLALAGVALKAYGKASHPILSTGLYLVMGWLIVIAAEPLYTRVPLPGLLWLVAGGMAYTIGVIFYTVDAKFSYAHFIWHLFVLTGTSCHYFAVLWYGT</sequence>
<keyword evidence="10" id="KW-1185">Reference proteome</keyword>
<dbReference type="AlphaFoldDB" id="A0A2T4IFM6"/>
<feature type="transmembrane region" description="Helical" evidence="8">
    <location>
        <begin position="203"/>
        <end position="223"/>
    </location>
</feature>
<comment type="similarity">
    <text evidence="2">Belongs to the UPF0073 (Hly-III) family.</text>
</comment>
<evidence type="ECO:0000256" key="8">
    <source>
        <dbReference type="SAM" id="Phobius"/>
    </source>
</evidence>
<name>A0A2T4IFM6_9RHOO</name>
<dbReference type="GO" id="GO:0005886">
    <property type="term" value="C:plasma membrane"/>
    <property type="evidence" value="ECO:0007669"/>
    <property type="project" value="UniProtKB-SubCell"/>
</dbReference>
<feature type="transmembrane region" description="Helical" evidence="8">
    <location>
        <begin position="55"/>
        <end position="75"/>
    </location>
</feature>
<dbReference type="Proteomes" id="UP000241193">
    <property type="component" value="Unassembled WGS sequence"/>
</dbReference>
<keyword evidence="5 8" id="KW-1133">Transmembrane helix</keyword>
<feature type="transmembrane region" description="Helical" evidence="8">
    <location>
        <begin position="120"/>
        <end position="139"/>
    </location>
</feature>
<feature type="transmembrane region" description="Helical" evidence="8">
    <location>
        <begin position="25"/>
        <end position="49"/>
    </location>
</feature>
<dbReference type="EMBL" id="PZKC01000006">
    <property type="protein sequence ID" value="PTD96575.1"/>
    <property type="molecule type" value="Genomic_DNA"/>
</dbReference>
<dbReference type="GO" id="GO:0140911">
    <property type="term" value="F:pore-forming activity"/>
    <property type="evidence" value="ECO:0007669"/>
    <property type="project" value="InterPro"/>
</dbReference>
<feature type="transmembrane region" description="Helical" evidence="8">
    <location>
        <begin position="96"/>
        <end position="114"/>
    </location>
</feature>
<dbReference type="NCBIfam" id="TIGR01065">
    <property type="entry name" value="hlyIII"/>
    <property type="match status" value="1"/>
</dbReference>
<dbReference type="PANTHER" id="PTHR20855">
    <property type="entry name" value="ADIPOR/PROGESTIN RECEPTOR-RELATED"/>
    <property type="match status" value="1"/>
</dbReference>
<evidence type="ECO:0000313" key="9">
    <source>
        <dbReference type="EMBL" id="PTD96575.1"/>
    </source>
</evidence>
<keyword evidence="7" id="KW-0479">Metal-binding</keyword>
<feature type="binding site" evidence="7">
    <location>
        <position position="79"/>
    </location>
    <ligand>
        <name>Zn(2+)</name>
        <dbReference type="ChEBI" id="CHEBI:29105"/>
    </ligand>
</feature>
<organism evidence="9 10">
    <name type="scientific">Pseudothauera lacus</name>
    <dbReference type="NCBI Taxonomy" id="2136175"/>
    <lineage>
        <taxon>Bacteria</taxon>
        <taxon>Pseudomonadati</taxon>
        <taxon>Pseudomonadota</taxon>
        <taxon>Betaproteobacteria</taxon>
        <taxon>Rhodocyclales</taxon>
        <taxon>Zoogloeaceae</taxon>
        <taxon>Pseudothauera</taxon>
    </lineage>
</organism>
<comment type="subcellular location">
    <subcellularLocation>
        <location evidence="1">Cell membrane</location>
        <topology evidence="1">Multi-pass membrane protein</topology>
    </subcellularLocation>
</comment>
<keyword evidence="3" id="KW-1003">Cell membrane</keyword>
<dbReference type="Pfam" id="PF03006">
    <property type="entry name" value="HlyIII"/>
    <property type="match status" value="1"/>
</dbReference>
<gene>
    <name evidence="9" type="ORF">C8261_09330</name>
</gene>
<feature type="transmembrane region" description="Helical" evidence="8">
    <location>
        <begin position="175"/>
        <end position="194"/>
    </location>
</feature>
<feature type="binding site" evidence="7">
    <location>
        <position position="202"/>
    </location>
    <ligand>
        <name>Zn(2+)</name>
        <dbReference type="ChEBI" id="CHEBI:29105"/>
    </ligand>
</feature>
<reference evidence="9 10" key="1">
    <citation type="submission" date="2018-03" db="EMBL/GenBank/DDBJ databases">
        <authorList>
            <person name="Keele B.F."/>
        </authorList>
    </citation>
    <scope>NUCLEOTIDE SEQUENCE [LARGE SCALE GENOMIC DNA]</scope>
    <source>
        <strain evidence="9 10">D20</strain>
    </source>
</reference>
<feature type="transmembrane region" description="Helical" evidence="8">
    <location>
        <begin position="146"/>
        <end position="163"/>
    </location>
</feature>
<dbReference type="GO" id="GO:0046872">
    <property type="term" value="F:metal ion binding"/>
    <property type="evidence" value="ECO:0007669"/>
    <property type="project" value="UniProtKB-KW"/>
</dbReference>
<proteinExistence type="inferred from homology"/>
<evidence type="ECO:0000256" key="7">
    <source>
        <dbReference type="PIRSR" id="PIRSR604254-1"/>
    </source>
</evidence>
<accession>A0A2T4IFM6</accession>
<evidence type="ECO:0000256" key="2">
    <source>
        <dbReference type="ARBA" id="ARBA00008488"/>
    </source>
</evidence>
<protein>
    <submittedName>
        <fullName evidence="9">Hemolysin D</fullName>
    </submittedName>
</protein>
<comment type="caution">
    <text evidence="9">The sequence shown here is derived from an EMBL/GenBank/DDBJ whole genome shotgun (WGS) entry which is preliminary data.</text>
</comment>
<evidence type="ECO:0000313" key="10">
    <source>
        <dbReference type="Proteomes" id="UP000241193"/>
    </source>
</evidence>
<dbReference type="OrthoDB" id="9813689at2"/>
<evidence type="ECO:0000256" key="4">
    <source>
        <dbReference type="ARBA" id="ARBA00022692"/>
    </source>
</evidence>
<keyword evidence="6 8" id="KW-0472">Membrane</keyword>
<feature type="binding site" evidence="7">
    <location>
        <position position="206"/>
    </location>
    <ligand>
        <name>Zn(2+)</name>
        <dbReference type="ChEBI" id="CHEBI:29105"/>
    </ligand>
</feature>
<evidence type="ECO:0000256" key="6">
    <source>
        <dbReference type="ARBA" id="ARBA00023136"/>
    </source>
</evidence>
<evidence type="ECO:0000256" key="5">
    <source>
        <dbReference type="ARBA" id="ARBA00022989"/>
    </source>
</evidence>
<keyword evidence="4 8" id="KW-0812">Transmembrane</keyword>
<evidence type="ECO:0000256" key="1">
    <source>
        <dbReference type="ARBA" id="ARBA00004651"/>
    </source>
</evidence>
<dbReference type="InterPro" id="IPR005744">
    <property type="entry name" value="Hy-lIII"/>
</dbReference>
<dbReference type="PANTHER" id="PTHR20855:SF3">
    <property type="entry name" value="LD03007P"/>
    <property type="match status" value="1"/>
</dbReference>